<keyword evidence="1" id="KW-0175">Coiled coil</keyword>
<dbReference type="AlphaFoldDB" id="A0A8H6C2J1"/>
<reference evidence="3 4" key="1">
    <citation type="submission" date="2020-03" db="EMBL/GenBank/DDBJ databases">
        <title>FDA dAtabase for Regulatory Grade micrObial Sequences (FDA-ARGOS): Supporting development and validation of Infectious Disease Dx tests.</title>
        <authorList>
            <person name="Campos J."/>
            <person name="Goldberg B."/>
            <person name="Tallon L."/>
            <person name="Sadzewicz L."/>
            <person name="Vavikolanu K."/>
            <person name="Mehta A."/>
            <person name="Aluvathingal J."/>
            <person name="Nadendla S."/>
            <person name="Nandy P."/>
            <person name="Geyer C."/>
            <person name="Yan Y."/>
            <person name="Sichtig H."/>
        </authorList>
    </citation>
    <scope>NUCLEOTIDE SEQUENCE [LARGE SCALE GENOMIC DNA]</scope>
    <source>
        <strain evidence="3 4">FDAARGOS_656</strain>
    </source>
</reference>
<proteinExistence type="predicted"/>
<feature type="coiled-coil region" evidence="1">
    <location>
        <begin position="317"/>
        <end position="355"/>
    </location>
</feature>
<protein>
    <submittedName>
        <fullName evidence="3">Uncharacterized protein</fullName>
    </submittedName>
</protein>
<organism evidence="3 4">
    <name type="scientific">Candida albicans</name>
    <name type="common">Yeast</name>
    <dbReference type="NCBI Taxonomy" id="5476"/>
    <lineage>
        <taxon>Eukaryota</taxon>
        <taxon>Fungi</taxon>
        <taxon>Dikarya</taxon>
        <taxon>Ascomycota</taxon>
        <taxon>Saccharomycotina</taxon>
        <taxon>Pichiomycetes</taxon>
        <taxon>Debaryomycetaceae</taxon>
        <taxon>Candida/Lodderomyces clade</taxon>
        <taxon>Candida</taxon>
    </lineage>
</organism>
<evidence type="ECO:0000313" key="4">
    <source>
        <dbReference type="Proteomes" id="UP000536275"/>
    </source>
</evidence>
<feature type="compositionally biased region" description="Basic and acidic residues" evidence="2">
    <location>
        <begin position="90"/>
        <end position="102"/>
    </location>
</feature>
<gene>
    <name evidence="3" type="ORF">FOB64_001865</name>
</gene>
<name>A0A8H6C2J1_CANAX</name>
<evidence type="ECO:0000256" key="2">
    <source>
        <dbReference type="SAM" id="MobiDB-lite"/>
    </source>
</evidence>
<feature type="region of interest" description="Disordered" evidence="2">
    <location>
        <begin position="1"/>
        <end position="126"/>
    </location>
</feature>
<feature type="region of interest" description="Disordered" evidence="2">
    <location>
        <begin position="276"/>
        <end position="305"/>
    </location>
</feature>
<dbReference type="Proteomes" id="UP000536275">
    <property type="component" value="Unassembled WGS sequence"/>
</dbReference>
<feature type="compositionally biased region" description="Basic residues" evidence="2">
    <location>
        <begin position="28"/>
        <end position="42"/>
    </location>
</feature>
<dbReference type="SMR" id="A0A8H6C2J1"/>
<evidence type="ECO:0000313" key="3">
    <source>
        <dbReference type="EMBL" id="KAF6070786.1"/>
    </source>
</evidence>
<feature type="compositionally biased region" description="Basic and acidic residues" evidence="2">
    <location>
        <begin position="58"/>
        <end position="67"/>
    </location>
</feature>
<feature type="compositionally biased region" description="Acidic residues" evidence="2">
    <location>
        <begin position="1"/>
        <end position="13"/>
    </location>
</feature>
<comment type="caution">
    <text evidence="3">The sequence shown here is derived from an EMBL/GenBank/DDBJ whole genome shotgun (WGS) entry which is preliminary data.</text>
</comment>
<dbReference type="EMBL" id="JABWAD010000022">
    <property type="protein sequence ID" value="KAF6070786.1"/>
    <property type="molecule type" value="Genomic_DNA"/>
</dbReference>
<evidence type="ECO:0000256" key="1">
    <source>
        <dbReference type="SAM" id="Coils"/>
    </source>
</evidence>
<sequence length="361" mass="41791">MNIEAEDDDDLLNELDHELKNTQTSKVSFKKKSFNKPQKIQRNKLSFNIDDEEEDEEKEGHDGEKNNINELKPVPSKGASLLRFNPRTKFTKEKSSETEQPVKKPINLSRYQIDTKTTTTTDNADQEIIPFELDEEDPENNPVITNIDDLNDEDNEEFAKLKSKLIATTTTSQIFNHSEVLTSANKDTPKRYVPIETNRVPESSKLSIRQYTKALVNEYKDDKNYDDGTERQNQEDQDLLLHDINDGDIELNDEDMGILNIGKRANFDDNKFNFEIHSDDDDEKEESDDRLHSENESNDNGNIDFRIPTVEEQIMKINGLIKQLEVTKSEKQKLVQNLKIERDELTETKSELLEKLNNLVI</sequence>
<accession>A0A8H6C2J1</accession>